<proteinExistence type="predicted"/>
<dbReference type="AlphaFoldDB" id="A0A0C3P0I1"/>
<dbReference type="Proteomes" id="UP000054217">
    <property type="component" value="Unassembled WGS sequence"/>
</dbReference>
<dbReference type="STRING" id="870435.A0A0C3P0I1"/>
<keyword evidence="2" id="KW-1185">Reference proteome</keyword>
<protein>
    <submittedName>
        <fullName evidence="1">Uncharacterized protein</fullName>
    </submittedName>
</protein>
<reference evidence="2" key="2">
    <citation type="submission" date="2015-01" db="EMBL/GenBank/DDBJ databases">
        <title>Evolutionary Origins and Diversification of the Mycorrhizal Mutualists.</title>
        <authorList>
            <consortium name="DOE Joint Genome Institute"/>
            <consortium name="Mycorrhizal Genomics Consortium"/>
            <person name="Kohler A."/>
            <person name="Kuo A."/>
            <person name="Nagy L.G."/>
            <person name="Floudas D."/>
            <person name="Copeland A."/>
            <person name="Barry K.W."/>
            <person name="Cichocki N."/>
            <person name="Veneault-Fourrey C."/>
            <person name="LaButti K."/>
            <person name="Lindquist E.A."/>
            <person name="Lipzen A."/>
            <person name="Lundell T."/>
            <person name="Morin E."/>
            <person name="Murat C."/>
            <person name="Riley R."/>
            <person name="Ohm R."/>
            <person name="Sun H."/>
            <person name="Tunlid A."/>
            <person name="Henrissat B."/>
            <person name="Grigoriev I.V."/>
            <person name="Hibbett D.S."/>
            <person name="Martin F."/>
        </authorList>
    </citation>
    <scope>NUCLEOTIDE SEQUENCE [LARGE SCALE GENOMIC DNA]</scope>
    <source>
        <strain evidence="2">Marx 270</strain>
    </source>
</reference>
<dbReference type="InParanoid" id="A0A0C3P0I1"/>
<dbReference type="HOGENOM" id="CLU_005726_0_1_1"/>
<dbReference type="EMBL" id="KN831991">
    <property type="protein sequence ID" value="KIO01021.1"/>
    <property type="molecule type" value="Genomic_DNA"/>
</dbReference>
<evidence type="ECO:0000313" key="2">
    <source>
        <dbReference type="Proteomes" id="UP000054217"/>
    </source>
</evidence>
<dbReference type="OrthoDB" id="3218065at2759"/>
<gene>
    <name evidence="1" type="ORF">M404DRAFT_151096</name>
</gene>
<reference evidence="1 2" key="1">
    <citation type="submission" date="2014-04" db="EMBL/GenBank/DDBJ databases">
        <authorList>
            <consortium name="DOE Joint Genome Institute"/>
            <person name="Kuo A."/>
            <person name="Kohler A."/>
            <person name="Costa M.D."/>
            <person name="Nagy L.G."/>
            <person name="Floudas D."/>
            <person name="Copeland A."/>
            <person name="Barry K.W."/>
            <person name="Cichocki N."/>
            <person name="Veneault-Fourrey C."/>
            <person name="LaButti K."/>
            <person name="Lindquist E.A."/>
            <person name="Lipzen A."/>
            <person name="Lundell T."/>
            <person name="Morin E."/>
            <person name="Murat C."/>
            <person name="Sun H."/>
            <person name="Tunlid A."/>
            <person name="Henrissat B."/>
            <person name="Grigoriev I.V."/>
            <person name="Hibbett D.S."/>
            <person name="Martin F."/>
            <person name="Nordberg H.P."/>
            <person name="Cantor M.N."/>
            <person name="Hua S.X."/>
        </authorList>
    </citation>
    <scope>NUCLEOTIDE SEQUENCE [LARGE SCALE GENOMIC DNA]</scope>
    <source>
        <strain evidence="1 2">Marx 270</strain>
    </source>
</reference>
<evidence type="ECO:0000313" key="1">
    <source>
        <dbReference type="EMBL" id="KIO01021.1"/>
    </source>
</evidence>
<accession>A0A0C3P0I1</accession>
<organism evidence="1 2">
    <name type="scientific">Pisolithus tinctorius Marx 270</name>
    <dbReference type="NCBI Taxonomy" id="870435"/>
    <lineage>
        <taxon>Eukaryota</taxon>
        <taxon>Fungi</taxon>
        <taxon>Dikarya</taxon>
        <taxon>Basidiomycota</taxon>
        <taxon>Agaricomycotina</taxon>
        <taxon>Agaricomycetes</taxon>
        <taxon>Agaricomycetidae</taxon>
        <taxon>Boletales</taxon>
        <taxon>Sclerodermatineae</taxon>
        <taxon>Pisolithaceae</taxon>
        <taxon>Pisolithus</taxon>
    </lineage>
</organism>
<sequence length="150" mass="17502">MVFPSDHPEFPDKPTGIKFVLAKHSLYQSCLHGKHESFCKADAVACCNKWIFEFQPDFQEQKSLAHKTINDASHLCTFLPKFYCELNFSKFFWGKVKRYLHGNCNGTFETLKANPPLVMQSVQLSTIWLWEYCMSWWMEAYQSGLETKDA</sequence>
<name>A0A0C3P0I1_PISTI</name>
<dbReference type="PANTHER" id="PTHR35871:SF1">
    <property type="entry name" value="CXC1-LIKE CYSTEINE CLUSTER ASSOCIATED WITH KDZ TRANSPOSASES DOMAIN-CONTAINING PROTEIN"/>
    <property type="match status" value="1"/>
</dbReference>
<dbReference type="PANTHER" id="PTHR35871">
    <property type="entry name" value="EXPRESSED PROTEIN"/>
    <property type="match status" value="1"/>
</dbReference>